<organism evidence="2 3">
    <name type="scientific">Granulicella aggregans</name>
    <dbReference type="NCBI Taxonomy" id="474949"/>
    <lineage>
        <taxon>Bacteria</taxon>
        <taxon>Pseudomonadati</taxon>
        <taxon>Acidobacteriota</taxon>
        <taxon>Terriglobia</taxon>
        <taxon>Terriglobales</taxon>
        <taxon>Acidobacteriaceae</taxon>
        <taxon>Granulicella</taxon>
    </lineage>
</organism>
<dbReference type="Proteomes" id="UP000540989">
    <property type="component" value="Unassembled WGS sequence"/>
</dbReference>
<sequence length="179" mass="20758">MRQIVFLFIVGAFVSTLIGIALYYIMRARRASTNAWRILLGRLRQIDREKFAEVALDLLDERPDEQSHLEPDRIFEMIGGMNGLDALEENCDVLIDLATYVQRWYPDALQLSEELRLNAREIKWHIGRLRGASATGHLREQFPVYAQRAVATYYLMTRSLLVLYEGVKLPEFVELQQAL</sequence>
<feature type="transmembrane region" description="Helical" evidence="1">
    <location>
        <begin position="6"/>
        <end position="26"/>
    </location>
</feature>
<name>A0A7W8E255_9BACT</name>
<proteinExistence type="predicted"/>
<reference evidence="2 3" key="1">
    <citation type="submission" date="2020-08" db="EMBL/GenBank/DDBJ databases">
        <title>Genomic Encyclopedia of Type Strains, Phase IV (KMG-V): Genome sequencing to study the core and pangenomes of soil and plant-associated prokaryotes.</title>
        <authorList>
            <person name="Whitman W."/>
        </authorList>
    </citation>
    <scope>NUCLEOTIDE SEQUENCE [LARGE SCALE GENOMIC DNA]</scope>
    <source>
        <strain evidence="2 3">M8UP14</strain>
    </source>
</reference>
<evidence type="ECO:0000313" key="3">
    <source>
        <dbReference type="Proteomes" id="UP000540989"/>
    </source>
</evidence>
<keyword evidence="1" id="KW-1133">Transmembrane helix</keyword>
<dbReference type="RefSeq" id="WP_184213708.1">
    <property type="nucleotide sequence ID" value="NZ_JACHIP010000001.1"/>
</dbReference>
<keyword evidence="3" id="KW-1185">Reference proteome</keyword>
<accession>A0A7W8E255</accession>
<dbReference type="AlphaFoldDB" id="A0A7W8E255"/>
<dbReference type="EMBL" id="JACHIP010000001">
    <property type="protein sequence ID" value="MBB5055996.1"/>
    <property type="molecule type" value="Genomic_DNA"/>
</dbReference>
<keyword evidence="1" id="KW-0812">Transmembrane</keyword>
<evidence type="ECO:0000256" key="1">
    <source>
        <dbReference type="SAM" id="Phobius"/>
    </source>
</evidence>
<keyword evidence="1" id="KW-0472">Membrane</keyword>
<evidence type="ECO:0000313" key="2">
    <source>
        <dbReference type="EMBL" id="MBB5055996.1"/>
    </source>
</evidence>
<comment type="caution">
    <text evidence="2">The sequence shown here is derived from an EMBL/GenBank/DDBJ whole genome shotgun (WGS) entry which is preliminary data.</text>
</comment>
<protein>
    <submittedName>
        <fullName evidence="2">Uncharacterized protein</fullName>
    </submittedName>
</protein>
<gene>
    <name evidence="2" type="ORF">HDF16_000665</name>
</gene>